<evidence type="ECO:0000313" key="2">
    <source>
        <dbReference type="Proteomes" id="UP000284706"/>
    </source>
</evidence>
<dbReference type="OrthoDB" id="61437at2759"/>
<sequence length="526" mass="59372">MRLYLSLDHTATHVEFYRQLSQEISPPATRTITSTNVTSRVVDSLVNTRPSHRQCVTRSEPALWDTLKIGRAFPIILPAFVLLRIIVDLVKKAQDVDAKCNDLVERITFMLRHLAALQNIKFLPATQRVIDCVNHVSKDTAASIADDRKQGRLARRLSLTNSNKFAACARSINNRCSDLLMNFRIHQTVQVTILTGAIPVDEEDMATREFVQPHVGCVQVLVQDLERVGQSTRQQHSAVDKLGVIQLRTNMADQQIRARLESILHVNNQLSPNGGPKNHALEFSAEQKFVCVQYEHTNHTNGPQACSFHSATFNVKWKHFPCRSTDVPCQHENHRSQYHCDYPYSAFSLLKLKPRVHDNVMAWVLTKETNVEKSSSHHNYYVGSGGALKSRRTHCSSLLAPFTRNRPIILRHHFARSARAFGVHADLKSSSFDLGDALTLSKGGLPCYKPASPYELHGMVCVGPIISDIQMHRPCTNFRSEATQGLQVIPKAIPDPPVWDNMTLTDWHRDYFNGKVAIFTTMRVHS</sequence>
<name>A0A409WCQ6_9AGAR</name>
<reference evidence="1 2" key="1">
    <citation type="journal article" date="2018" name="Evol. Lett.">
        <title>Horizontal gene cluster transfer increased hallucinogenic mushroom diversity.</title>
        <authorList>
            <person name="Reynolds H.T."/>
            <person name="Vijayakumar V."/>
            <person name="Gluck-Thaler E."/>
            <person name="Korotkin H.B."/>
            <person name="Matheny P.B."/>
            <person name="Slot J.C."/>
        </authorList>
    </citation>
    <scope>NUCLEOTIDE SEQUENCE [LARGE SCALE GENOMIC DNA]</scope>
    <source>
        <strain evidence="1 2">SRW20</strain>
    </source>
</reference>
<evidence type="ECO:0000313" key="1">
    <source>
        <dbReference type="EMBL" id="PPQ76312.1"/>
    </source>
</evidence>
<dbReference type="STRING" id="231916.A0A409WCQ6"/>
<proteinExistence type="predicted"/>
<keyword evidence="2" id="KW-1185">Reference proteome</keyword>
<accession>A0A409WCQ6</accession>
<organism evidence="1 2">
    <name type="scientific">Gymnopilus dilepis</name>
    <dbReference type="NCBI Taxonomy" id="231916"/>
    <lineage>
        <taxon>Eukaryota</taxon>
        <taxon>Fungi</taxon>
        <taxon>Dikarya</taxon>
        <taxon>Basidiomycota</taxon>
        <taxon>Agaricomycotina</taxon>
        <taxon>Agaricomycetes</taxon>
        <taxon>Agaricomycetidae</taxon>
        <taxon>Agaricales</taxon>
        <taxon>Agaricineae</taxon>
        <taxon>Hymenogastraceae</taxon>
        <taxon>Gymnopilus</taxon>
    </lineage>
</organism>
<dbReference type="AlphaFoldDB" id="A0A409WCQ6"/>
<comment type="caution">
    <text evidence="1">The sequence shown here is derived from an EMBL/GenBank/DDBJ whole genome shotgun (WGS) entry which is preliminary data.</text>
</comment>
<protein>
    <submittedName>
        <fullName evidence="1">Uncharacterized protein</fullName>
    </submittedName>
</protein>
<dbReference type="Proteomes" id="UP000284706">
    <property type="component" value="Unassembled WGS sequence"/>
</dbReference>
<gene>
    <name evidence="1" type="ORF">CVT26_009036</name>
</gene>
<dbReference type="InParanoid" id="A0A409WCQ6"/>
<dbReference type="EMBL" id="NHYE01005174">
    <property type="protein sequence ID" value="PPQ76312.1"/>
    <property type="molecule type" value="Genomic_DNA"/>
</dbReference>